<evidence type="ECO:0000259" key="1">
    <source>
        <dbReference type="PROSITE" id="PS51192"/>
    </source>
</evidence>
<evidence type="ECO:0000259" key="2">
    <source>
        <dbReference type="PROSITE" id="PS51194"/>
    </source>
</evidence>
<accession>A0AAU8GH36</accession>
<keyword evidence="3" id="KW-0347">Helicase</keyword>
<dbReference type="Gene3D" id="3.40.50.300">
    <property type="entry name" value="P-loop containing nucleotide triphosphate hydrolases"/>
    <property type="match status" value="2"/>
</dbReference>
<feature type="domain" description="Helicase ATP-binding" evidence="1">
    <location>
        <begin position="18"/>
        <end position="159"/>
    </location>
</feature>
<name>A0AAU8GH36_9CAUD</name>
<keyword evidence="3" id="KW-0067">ATP-binding</keyword>
<evidence type="ECO:0000313" key="3">
    <source>
        <dbReference type="EMBL" id="XCH40829.1"/>
    </source>
</evidence>
<reference evidence="3" key="1">
    <citation type="submission" date="2024-05" db="EMBL/GenBank/DDBJ databases">
        <authorList>
            <person name="Mugo M.M."/>
            <person name="Musyoki A.M."/>
            <person name="Makumi A.M."/>
            <person name="Mutai I."/>
            <person name="Drechsel O."/>
            <person name="Kering K.K."/>
            <person name="Muturi P."/>
            <person name="Mbae C.K."/>
            <person name="Kariuki S.M."/>
        </authorList>
    </citation>
    <scope>NUCLEOTIDE SEQUENCE</scope>
</reference>
<dbReference type="InterPro" id="IPR001650">
    <property type="entry name" value="Helicase_C-like"/>
</dbReference>
<dbReference type="GO" id="GO:0004386">
    <property type="term" value="F:helicase activity"/>
    <property type="evidence" value="ECO:0007669"/>
    <property type="project" value="UniProtKB-KW"/>
</dbReference>
<dbReference type="SMART" id="SM00490">
    <property type="entry name" value="HELICc"/>
    <property type="match status" value="1"/>
</dbReference>
<keyword evidence="3" id="KW-0378">Hydrolase</keyword>
<dbReference type="GO" id="GO:0016787">
    <property type="term" value="F:hydrolase activity"/>
    <property type="evidence" value="ECO:0007669"/>
    <property type="project" value="InterPro"/>
</dbReference>
<dbReference type="PANTHER" id="PTHR47396">
    <property type="entry name" value="TYPE I RESTRICTION ENZYME ECOKI R PROTEIN"/>
    <property type="match status" value="1"/>
</dbReference>
<protein>
    <submittedName>
        <fullName evidence="3">DNA helicase</fullName>
    </submittedName>
</protein>
<dbReference type="Pfam" id="PF00271">
    <property type="entry name" value="Helicase_C"/>
    <property type="match status" value="1"/>
</dbReference>
<dbReference type="SMART" id="SM00487">
    <property type="entry name" value="DEXDc"/>
    <property type="match status" value="1"/>
</dbReference>
<dbReference type="PROSITE" id="PS51192">
    <property type="entry name" value="HELICASE_ATP_BIND_1"/>
    <property type="match status" value="1"/>
</dbReference>
<dbReference type="InterPro" id="IPR014001">
    <property type="entry name" value="Helicase_ATP-bd"/>
</dbReference>
<dbReference type="InterPro" id="IPR050742">
    <property type="entry name" value="Helicase_Restrict-Modif_Enz"/>
</dbReference>
<dbReference type="EMBL" id="PP856724">
    <property type="protein sequence ID" value="XCH40829.1"/>
    <property type="molecule type" value="Genomic_DNA"/>
</dbReference>
<proteinExistence type="predicted"/>
<feature type="domain" description="Helicase C-terminal" evidence="2">
    <location>
        <begin position="237"/>
        <end position="380"/>
    </location>
</feature>
<dbReference type="PANTHER" id="PTHR47396:SF1">
    <property type="entry name" value="ATP-DEPENDENT HELICASE IRC3-RELATED"/>
    <property type="match status" value="1"/>
</dbReference>
<dbReference type="PROSITE" id="PS51194">
    <property type="entry name" value="HELICASE_CTER"/>
    <property type="match status" value="1"/>
</dbReference>
<dbReference type="InterPro" id="IPR006935">
    <property type="entry name" value="Helicase/UvrB_N"/>
</dbReference>
<dbReference type="GO" id="GO:0005524">
    <property type="term" value="F:ATP binding"/>
    <property type="evidence" value="ECO:0007669"/>
    <property type="project" value="InterPro"/>
</dbReference>
<dbReference type="InterPro" id="IPR027417">
    <property type="entry name" value="P-loop_NTPase"/>
</dbReference>
<dbReference type="SUPFAM" id="SSF52540">
    <property type="entry name" value="P-loop containing nucleoside triphosphate hydrolases"/>
    <property type="match status" value="1"/>
</dbReference>
<keyword evidence="3" id="KW-0547">Nucleotide-binding</keyword>
<sequence length="557" mass="61955">MAFEARWYQQEAVAAWWSYFNSYSGNPLIVMPTGSGKSPVLGMLMKDILTQYPRQRILILTHVKELVEQDAKAIVRHWPHAPLSIYSSGVGRKDFSGRIVVASIQSIVNNLEEAGKFNLIFIDEAHLVPEKSETTYRRVIAHFKEVNPKLKVSGLTATPYRLAGGHLLDCGIFTDICYDLTTPDSFSRLVNEGFLSRLVNKKVATKIDTSNVGTRMGDYIQSELEQAADQADITSAAIREVMAYGHDRKHVLAFAVSVEHAYNIAAEFEIRGWSAVVIHGGLGKKEREQALADYKAGVYRVCVNVNVLTTGFDYPEIDLLVILRPSDSVALWVQILGRGLRVAPGKENCLVMDFTSNTINLGPIDDPAIPPRVGKKKKGGIKRSNPGGKECPICHQVSGFAAKFCKHPAKGSKPEENRLCGHEFVFKTNGPAIAGEASNEDVMTDGKLRVEDKEVTLVNYALFQKAGRPDSIKVIYYSNLEIYTTWVNVEAYGNSKTLADIWWKNAAGTQPPETCDEFIRRKGELAIPKAIKVWIKRPHPQIMNYDWGNGFGQPRTI</sequence>
<dbReference type="Pfam" id="PF04851">
    <property type="entry name" value="ResIII"/>
    <property type="match status" value="1"/>
</dbReference>
<gene>
    <name evidence="3" type="ORF">TCZZUYSU_CDS0058</name>
</gene>
<dbReference type="GO" id="GO:0003677">
    <property type="term" value="F:DNA binding"/>
    <property type="evidence" value="ECO:0007669"/>
    <property type="project" value="InterPro"/>
</dbReference>
<organism evidence="3">
    <name type="scientific">Salmonella phage vB_SEnST11_KE25</name>
    <dbReference type="NCBI Taxonomy" id="3161176"/>
    <lineage>
        <taxon>Viruses</taxon>
        <taxon>Duplodnaviria</taxon>
        <taxon>Heunggongvirae</taxon>
        <taxon>Uroviricota</taxon>
        <taxon>Caudoviricetes</taxon>
        <taxon>Rosemountvirus</taxon>
    </lineage>
</organism>